<feature type="transmembrane region" description="Helical" evidence="5">
    <location>
        <begin position="174"/>
        <end position="194"/>
    </location>
</feature>
<dbReference type="SUPFAM" id="SSF103481">
    <property type="entry name" value="Multidrug resistance efflux transporter EmrE"/>
    <property type="match status" value="2"/>
</dbReference>
<dbReference type="OrthoDB" id="597549at2"/>
<evidence type="ECO:0000256" key="3">
    <source>
        <dbReference type="ARBA" id="ARBA00022989"/>
    </source>
</evidence>
<feature type="transmembrane region" description="Helical" evidence="5">
    <location>
        <begin position="7"/>
        <end position="24"/>
    </location>
</feature>
<evidence type="ECO:0000313" key="7">
    <source>
        <dbReference type="EMBL" id="AYN66782.1"/>
    </source>
</evidence>
<feature type="transmembrane region" description="Helical" evidence="5">
    <location>
        <begin position="66"/>
        <end position="87"/>
    </location>
</feature>
<evidence type="ECO:0000256" key="5">
    <source>
        <dbReference type="SAM" id="Phobius"/>
    </source>
</evidence>
<dbReference type="RefSeq" id="WP_121847834.1">
    <property type="nucleotide sequence ID" value="NZ_CP032050.1"/>
</dbReference>
<evidence type="ECO:0000259" key="6">
    <source>
        <dbReference type="Pfam" id="PF00892"/>
    </source>
</evidence>
<keyword evidence="2 5" id="KW-0812">Transmembrane</keyword>
<organism evidence="7 8">
    <name type="scientific">Euzebyella marina</name>
    <dbReference type="NCBI Taxonomy" id="1761453"/>
    <lineage>
        <taxon>Bacteria</taxon>
        <taxon>Pseudomonadati</taxon>
        <taxon>Bacteroidota</taxon>
        <taxon>Flavobacteriia</taxon>
        <taxon>Flavobacteriales</taxon>
        <taxon>Flavobacteriaceae</taxon>
        <taxon>Euzebyella</taxon>
    </lineage>
</organism>
<name>A0A3G2L3D3_9FLAO</name>
<dbReference type="PANTHER" id="PTHR22911">
    <property type="entry name" value="ACYL-MALONYL CONDENSING ENZYME-RELATED"/>
    <property type="match status" value="1"/>
</dbReference>
<gene>
    <name evidence="7" type="ORF">D1013_05020</name>
</gene>
<keyword evidence="8" id="KW-1185">Reference proteome</keyword>
<proteinExistence type="predicted"/>
<feature type="transmembrane region" description="Helical" evidence="5">
    <location>
        <begin position="200"/>
        <end position="218"/>
    </location>
</feature>
<feature type="domain" description="EamA" evidence="6">
    <location>
        <begin position="7"/>
        <end position="133"/>
    </location>
</feature>
<evidence type="ECO:0000256" key="4">
    <source>
        <dbReference type="ARBA" id="ARBA00023136"/>
    </source>
</evidence>
<feature type="transmembrane region" description="Helical" evidence="5">
    <location>
        <begin position="230"/>
        <end position="250"/>
    </location>
</feature>
<evidence type="ECO:0000256" key="1">
    <source>
        <dbReference type="ARBA" id="ARBA00004141"/>
    </source>
</evidence>
<dbReference type="InterPro" id="IPR000620">
    <property type="entry name" value="EamA_dom"/>
</dbReference>
<evidence type="ECO:0000256" key="2">
    <source>
        <dbReference type="ARBA" id="ARBA00022692"/>
    </source>
</evidence>
<dbReference type="Proteomes" id="UP000276309">
    <property type="component" value="Chromosome"/>
</dbReference>
<feature type="transmembrane region" description="Helical" evidence="5">
    <location>
        <begin position="120"/>
        <end position="136"/>
    </location>
</feature>
<protein>
    <submittedName>
        <fullName evidence="7">DMT family transporter</fullName>
    </submittedName>
</protein>
<evidence type="ECO:0000313" key="8">
    <source>
        <dbReference type="Proteomes" id="UP000276309"/>
    </source>
</evidence>
<feature type="transmembrane region" description="Helical" evidence="5">
    <location>
        <begin position="142"/>
        <end position="162"/>
    </location>
</feature>
<feature type="transmembrane region" description="Helical" evidence="5">
    <location>
        <begin position="36"/>
        <end position="54"/>
    </location>
</feature>
<comment type="subcellular location">
    <subcellularLocation>
        <location evidence="1">Membrane</location>
        <topology evidence="1">Multi-pass membrane protein</topology>
    </subcellularLocation>
</comment>
<dbReference type="AlphaFoldDB" id="A0A3G2L3D3"/>
<sequence>MNLKKVLTYMTLGALSFTIMNTMVKQLTGYNVYEIVFFRALGSLVITMAIIYRLKLNFWGNEKKLLVLRAITGTSSMTLFFASMKYLSAATAVSLRYLAPIFSAIFAIYFLKEKIKLPQWLFFIVSFTGVIILKGFDTNVNNIGLGLILSAAVLSGLVYICIGKIGKRDHPIVIINYFMLAATLFGGIMVIPYWKTPIGSDWLLFSGLGIFGFVGQFFMTKAFQIAANNLVAPLKYLEVLFTGILGFVWLGEIYTVYSLLGIVLIVSGLVANVVYKSKMKPKQV</sequence>
<dbReference type="Pfam" id="PF00892">
    <property type="entry name" value="EamA"/>
    <property type="match status" value="2"/>
</dbReference>
<dbReference type="KEGG" id="emar:D1013_05020"/>
<feature type="domain" description="EamA" evidence="6">
    <location>
        <begin position="143"/>
        <end position="271"/>
    </location>
</feature>
<keyword evidence="3 5" id="KW-1133">Transmembrane helix</keyword>
<feature type="transmembrane region" description="Helical" evidence="5">
    <location>
        <begin position="93"/>
        <end position="111"/>
    </location>
</feature>
<dbReference type="PANTHER" id="PTHR22911:SF6">
    <property type="entry name" value="SOLUTE CARRIER FAMILY 35 MEMBER G1"/>
    <property type="match status" value="1"/>
</dbReference>
<feature type="transmembrane region" description="Helical" evidence="5">
    <location>
        <begin position="256"/>
        <end position="275"/>
    </location>
</feature>
<reference evidence="7 8" key="1">
    <citation type="submission" date="2018-08" db="EMBL/GenBank/DDBJ databases">
        <title>The reduced genetic potential of extracellular carbohydrate catabolism in Euzebyella marina RN62, a Flavobacteriia bacterium isolated from the hadal water.</title>
        <authorList>
            <person name="Xue C."/>
        </authorList>
    </citation>
    <scope>NUCLEOTIDE SEQUENCE [LARGE SCALE GENOMIC DNA]</scope>
    <source>
        <strain evidence="7 8">RN62</strain>
    </source>
</reference>
<accession>A0A3G2L3D3</accession>
<keyword evidence="4 5" id="KW-0472">Membrane</keyword>
<dbReference type="EMBL" id="CP032050">
    <property type="protein sequence ID" value="AYN66782.1"/>
    <property type="molecule type" value="Genomic_DNA"/>
</dbReference>
<dbReference type="GO" id="GO:0016020">
    <property type="term" value="C:membrane"/>
    <property type="evidence" value="ECO:0007669"/>
    <property type="project" value="UniProtKB-SubCell"/>
</dbReference>
<dbReference type="InterPro" id="IPR037185">
    <property type="entry name" value="EmrE-like"/>
</dbReference>
<dbReference type="Gene3D" id="1.10.3730.20">
    <property type="match status" value="1"/>
</dbReference>